<feature type="compositionally biased region" description="Basic and acidic residues" evidence="1">
    <location>
        <begin position="27"/>
        <end position="49"/>
    </location>
</feature>
<keyword evidence="3" id="KW-1185">Reference proteome</keyword>
<dbReference type="STRING" id="106549.A0A540MXF2"/>
<name>A0A540MXF2_MALBA</name>
<feature type="compositionally biased region" description="Basic and acidic residues" evidence="1">
    <location>
        <begin position="72"/>
        <end position="117"/>
    </location>
</feature>
<protein>
    <submittedName>
        <fullName evidence="2">Uncharacterized protein</fullName>
    </submittedName>
</protein>
<gene>
    <name evidence="2" type="ORF">C1H46_011430</name>
</gene>
<accession>A0A540MXF2</accession>
<evidence type="ECO:0000313" key="2">
    <source>
        <dbReference type="EMBL" id="TQE02943.1"/>
    </source>
</evidence>
<dbReference type="AlphaFoldDB" id="A0A540MXF2"/>
<comment type="caution">
    <text evidence="2">The sequence shown here is derived from an EMBL/GenBank/DDBJ whole genome shotgun (WGS) entry which is preliminary data.</text>
</comment>
<sequence length="136" mass="15937">MVRKAVMEKSHREGQAMGRPSYETPESEERPSYGRTEFERSGYGEEPPRRTGYGNKPPPPRPSYGRPGYEGQESREYEKPSYGRSEEQKYRHPGGYERRGDDDFDSKRPKYDEEGYGRKKYVRTSDASVMIEEHEK</sequence>
<dbReference type="Proteomes" id="UP000315295">
    <property type="component" value="Unassembled WGS sequence"/>
</dbReference>
<evidence type="ECO:0000313" key="3">
    <source>
        <dbReference type="Proteomes" id="UP000315295"/>
    </source>
</evidence>
<organism evidence="2 3">
    <name type="scientific">Malus baccata</name>
    <name type="common">Siberian crab apple</name>
    <name type="synonym">Pyrus baccata</name>
    <dbReference type="NCBI Taxonomy" id="106549"/>
    <lineage>
        <taxon>Eukaryota</taxon>
        <taxon>Viridiplantae</taxon>
        <taxon>Streptophyta</taxon>
        <taxon>Embryophyta</taxon>
        <taxon>Tracheophyta</taxon>
        <taxon>Spermatophyta</taxon>
        <taxon>Magnoliopsida</taxon>
        <taxon>eudicotyledons</taxon>
        <taxon>Gunneridae</taxon>
        <taxon>Pentapetalae</taxon>
        <taxon>rosids</taxon>
        <taxon>fabids</taxon>
        <taxon>Rosales</taxon>
        <taxon>Rosaceae</taxon>
        <taxon>Amygdaloideae</taxon>
        <taxon>Maleae</taxon>
        <taxon>Malus</taxon>
    </lineage>
</organism>
<dbReference type="EMBL" id="VIEB01000163">
    <property type="protein sequence ID" value="TQE02943.1"/>
    <property type="molecule type" value="Genomic_DNA"/>
</dbReference>
<reference evidence="2 3" key="1">
    <citation type="journal article" date="2019" name="G3 (Bethesda)">
        <title>Sequencing of a Wild Apple (Malus baccata) Genome Unravels the Differences Between Cultivated and Wild Apple Species Regarding Disease Resistance and Cold Tolerance.</title>
        <authorList>
            <person name="Chen X."/>
        </authorList>
    </citation>
    <scope>NUCLEOTIDE SEQUENCE [LARGE SCALE GENOMIC DNA]</scope>
    <source>
        <strain evidence="3">cv. Shandingzi</strain>
        <tissue evidence="2">Leaves</tissue>
    </source>
</reference>
<proteinExistence type="predicted"/>
<feature type="region of interest" description="Disordered" evidence="1">
    <location>
        <begin position="1"/>
        <end position="136"/>
    </location>
</feature>
<feature type="compositionally biased region" description="Basic and acidic residues" evidence="1">
    <location>
        <begin position="1"/>
        <end position="14"/>
    </location>
</feature>
<evidence type="ECO:0000256" key="1">
    <source>
        <dbReference type="SAM" id="MobiDB-lite"/>
    </source>
</evidence>